<protein>
    <submittedName>
        <fullName evidence="2">HNH endonuclease</fullName>
    </submittedName>
</protein>
<keyword evidence="2" id="KW-0540">Nuclease</keyword>
<name>A0A1I2VZS1_9BACT</name>
<evidence type="ECO:0000313" key="2">
    <source>
        <dbReference type="EMBL" id="SFG94512.1"/>
    </source>
</evidence>
<dbReference type="GO" id="GO:0004519">
    <property type="term" value="F:endonuclease activity"/>
    <property type="evidence" value="ECO:0007669"/>
    <property type="project" value="UniProtKB-KW"/>
</dbReference>
<sequence length="354" mass="41821">MMFNLPEERNLPIQFLSSTLGKTAATYKFYWFISLVQLIEEEGAIVEKKKIFARMLANAWYTVNYFKISFGKQDKVHEAVSYFKEEIKIPIDLGRTRVWEKILSSKDSRSNSILSHFDNQVPHWFLSPWFPRMSKRQIYSNSKDPKRKSPYFLESNFIEVNPEWLSYLLKNSAILKDFCFWNLSLFLQKHNPNVPDIPNKLIKPISRASLNKQKRDFWNIYFEEVKEQECIYSGENLTSKNYVLDHFVPYNFVSHDLNWNLVPAHASINGSKSDKLPRLNQYFDSFYEIQKRALQVVIKNHPASKLIEDYLSIFPSIESFQYTGLSKNKFKETIEPLITIAHNNGFEFYEPKAK</sequence>
<keyword evidence="3" id="KW-1185">Reference proteome</keyword>
<dbReference type="InterPro" id="IPR003615">
    <property type="entry name" value="HNH_nuc"/>
</dbReference>
<organism evidence="2 3">
    <name type="scientific">Algoriphagus hitonicola</name>
    <dbReference type="NCBI Taxonomy" id="435880"/>
    <lineage>
        <taxon>Bacteria</taxon>
        <taxon>Pseudomonadati</taxon>
        <taxon>Bacteroidota</taxon>
        <taxon>Cytophagia</taxon>
        <taxon>Cytophagales</taxon>
        <taxon>Cyclobacteriaceae</taxon>
        <taxon>Algoriphagus</taxon>
    </lineage>
</organism>
<proteinExistence type="predicted"/>
<evidence type="ECO:0000259" key="1">
    <source>
        <dbReference type="Pfam" id="PF13395"/>
    </source>
</evidence>
<keyword evidence="2" id="KW-0255">Endonuclease</keyword>
<dbReference type="AlphaFoldDB" id="A0A1I2VZS1"/>
<dbReference type="Proteomes" id="UP000199642">
    <property type="component" value="Unassembled WGS sequence"/>
</dbReference>
<dbReference type="Gene3D" id="1.10.30.50">
    <property type="match status" value="1"/>
</dbReference>
<dbReference type="RefSeq" id="WP_092792932.1">
    <property type="nucleotide sequence ID" value="NZ_FOPC01000011.1"/>
</dbReference>
<gene>
    <name evidence="2" type="ORF">SAMN04487988_11156</name>
</gene>
<dbReference type="STRING" id="435880.SAMN04487988_11156"/>
<keyword evidence="2" id="KW-0378">Hydrolase</keyword>
<dbReference type="OrthoDB" id="489287at2"/>
<reference evidence="3" key="1">
    <citation type="submission" date="2016-10" db="EMBL/GenBank/DDBJ databases">
        <authorList>
            <person name="Varghese N."/>
            <person name="Submissions S."/>
        </authorList>
    </citation>
    <scope>NUCLEOTIDE SEQUENCE [LARGE SCALE GENOMIC DNA]</scope>
    <source>
        <strain evidence="3">DSM 19315</strain>
    </source>
</reference>
<accession>A0A1I2VZS1</accession>
<evidence type="ECO:0000313" key="3">
    <source>
        <dbReference type="Proteomes" id="UP000199642"/>
    </source>
</evidence>
<dbReference type="Pfam" id="PF13395">
    <property type="entry name" value="HNH_4"/>
    <property type="match status" value="1"/>
</dbReference>
<feature type="domain" description="HNH nuclease" evidence="1">
    <location>
        <begin position="230"/>
        <end position="277"/>
    </location>
</feature>
<dbReference type="EMBL" id="FOPC01000011">
    <property type="protein sequence ID" value="SFG94512.1"/>
    <property type="molecule type" value="Genomic_DNA"/>
</dbReference>